<dbReference type="Gene3D" id="3.30.450.380">
    <property type="match status" value="1"/>
</dbReference>
<gene>
    <name evidence="3" type="ORF">ENO26_01910</name>
</gene>
<comment type="caution">
    <text evidence="3">The sequence shown here is derived from an EMBL/GenBank/DDBJ whole genome shotgun (WGS) entry which is preliminary data.</text>
</comment>
<dbReference type="PANTHER" id="PTHR30486:SF6">
    <property type="entry name" value="TYPE IV PILUS RETRACTATION ATPASE PILT"/>
    <property type="match status" value="1"/>
</dbReference>
<dbReference type="GO" id="GO:0016887">
    <property type="term" value="F:ATP hydrolysis activity"/>
    <property type="evidence" value="ECO:0007669"/>
    <property type="project" value="InterPro"/>
</dbReference>
<proteinExistence type="inferred from homology"/>
<dbReference type="InterPro" id="IPR050921">
    <property type="entry name" value="T4SS_GSP_E_ATPase"/>
</dbReference>
<comment type="similarity">
    <text evidence="1">Belongs to the GSP E family.</text>
</comment>
<dbReference type="SUPFAM" id="SSF52540">
    <property type="entry name" value="P-loop containing nucleoside triphosphate hydrolases"/>
    <property type="match status" value="1"/>
</dbReference>
<feature type="domain" description="Bacterial type II secretion system protein E" evidence="2">
    <location>
        <begin position="201"/>
        <end position="377"/>
    </location>
</feature>
<dbReference type="InterPro" id="IPR027417">
    <property type="entry name" value="P-loop_NTPase"/>
</dbReference>
<protein>
    <recommendedName>
        <fullName evidence="2">Bacterial type II secretion system protein E domain-containing protein</fullName>
    </recommendedName>
</protein>
<dbReference type="Gene3D" id="3.40.50.300">
    <property type="entry name" value="P-loop containing nucleotide triphosphate hydrolases"/>
    <property type="match status" value="1"/>
</dbReference>
<evidence type="ECO:0000256" key="1">
    <source>
        <dbReference type="ARBA" id="ARBA00006611"/>
    </source>
</evidence>
<evidence type="ECO:0000313" key="3">
    <source>
        <dbReference type="EMBL" id="HEM66319.1"/>
    </source>
</evidence>
<evidence type="ECO:0000259" key="2">
    <source>
        <dbReference type="Pfam" id="PF00437"/>
    </source>
</evidence>
<organism evidence="3">
    <name type="scientific">Ignisphaera aggregans</name>
    <dbReference type="NCBI Taxonomy" id="334771"/>
    <lineage>
        <taxon>Archaea</taxon>
        <taxon>Thermoproteota</taxon>
        <taxon>Thermoprotei</taxon>
        <taxon>Desulfurococcales</taxon>
        <taxon>Desulfurococcaceae</taxon>
        <taxon>Ignisphaera</taxon>
    </lineage>
</organism>
<sequence length="482" mass="55992">MLLIKKSRDKLVMRNNIKGAIKQLRFLRIENIQDLCLEVLRRYNIGLAEVIICIDKQGTARYFINEPQINTELRKLYESLMENLYTSYLSLETFDDLKKALEAIAKELDLHDLMHKYYDTIIYYIHRDVKGYGILDVVLRDDSVEDIELSHWNRPITVVHRDFLSYEALVTNIQFQSEEEARNYIDRLAIKCGKSISIKKPELHATLPEGFRIAATIGEPIGSSPTFDIRKLTEIPIDVVTLIKQDIVDNRIAALLWLVNDAKLFYVIIGGSGSGKTTLLNAFLQLSNPNWKIIVVQDVPEVKLPLRPRFIQFYGEDSEELLQRCFTALRYRPDMLIVGEVRGKEVIALVRAVASGSGSATTFHASTPEEYEMAIRGLLSQDLYTMLSLNTALMILVSRIRKGYKVERRIWRIYERVSDEWKEIFVPEKVDNILKSYTMKRLSKRLIRDDIEAEYEYRLKVLENMSQGYESVERILKRFYGI</sequence>
<name>A0A7J2U1A3_9CREN</name>
<reference evidence="3" key="1">
    <citation type="journal article" date="2020" name="mSystems">
        <title>Genome- and Community-Level Interaction Insights into Carbon Utilization and Element Cycling Functions of Hydrothermarchaeota in Hydrothermal Sediment.</title>
        <authorList>
            <person name="Zhou Z."/>
            <person name="Liu Y."/>
            <person name="Xu W."/>
            <person name="Pan J."/>
            <person name="Luo Z.H."/>
            <person name="Li M."/>
        </authorList>
    </citation>
    <scope>NUCLEOTIDE SEQUENCE [LARGE SCALE GENOMIC DNA]</scope>
    <source>
        <strain evidence="3">SpSt-125</strain>
    </source>
</reference>
<accession>A0A7J2U1A3</accession>
<dbReference type="InterPro" id="IPR001482">
    <property type="entry name" value="T2SS/T4SS_dom"/>
</dbReference>
<dbReference type="AlphaFoldDB" id="A0A7J2U1A3"/>
<dbReference type="Pfam" id="PF00437">
    <property type="entry name" value="T2SSE"/>
    <property type="match status" value="1"/>
</dbReference>
<dbReference type="EMBL" id="DSEU01000008">
    <property type="protein sequence ID" value="HEM66319.1"/>
    <property type="molecule type" value="Genomic_DNA"/>
</dbReference>
<dbReference type="PANTHER" id="PTHR30486">
    <property type="entry name" value="TWITCHING MOTILITY PROTEIN PILT"/>
    <property type="match status" value="1"/>
</dbReference>